<evidence type="ECO:0000256" key="2">
    <source>
        <dbReference type="ARBA" id="ARBA00009450"/>
    </source>
</evidence>
<feature type="domain" description="Soluble ligand binding" evidence="16">
    <location>
        <begin position="189"/>
        <end position="228"/>
    </location>
</feature>
<protein>
    <submittedName>
        <fullName evidence="18">Periplasmic protein involved in polysaccharide export</fullName>
    </submittedName>
</protein>
<keyword evidence="13" id="KW-0998">Cell outer membrane</keyword>
<comment type="similarity">
    <text evidence="2">Belongs to the BexD/CtrA/VexA family.</text>
</comment>
<evidence type="ECO:0000313" key="18">
    <source>
        <dbReference type="EMBL" id="KUK90316.1"/>
    </source>
</evidence>
<dbReference type="GO" id="GO:0046930">
    <property type="term" value="C:pore complex"/>
    <property type="evidence" value="ECO:0007669"/>
    <property type="project" value="UniProtKB-KW"/>
</dbReference>
<feature type="domain" description="Soluble ligand binding" evidence="16">
    <location>
        <begin position="425"/>
        <end position="461"/>
    </location>
</feature>
<evidence type="ECO:0000256" key="8">
    <source>
        <dbReference type="ARBA" id="ARBA00023047"/>
    </source>
</evidence>
<feature type="domain" description="Soluble ligand binding" evidence="16">
    <location>
        <begin position="1386"/>
        <end position="1431"/>
    </location>
</feature>
<keyword evidence="9" id="KW-0406">Ion transport</keyword>
<comment type="caution">
    <text evidence="18">The sequence shown here is derived from an EMBL/GenBank/DDBJ whole genome shotgun (WGS) entry which is preliminary data.</text>
</comment>
<feature type="domain" description="Soluble ligand binding" evidence="16">
    <location>
        <begin position="1145"/>
        <end position="1183"/>
    </location>
</feature>
<evidence type="ECO:0000256" key="1">
    <source>
        <dbReference type="ARBA" id="ARBA00004571"/>
    </source>
</evidence>
<sequence>MHVRIISLSILLLLTVSLFGYSVRPGDLLTISVYGSADLSSEALVGPDGTASVPPLGNVMLLGKTLEEIQSLLSSQFLSQGILTSKPQVTVSVKSFAPFMFYVLGEVNKPGAIEWHDTTIGISQLLALAGGLGDGADLSSSFVVGKDGSRKQIDLSSILYGGTALTEKLTEGSTLFIPAGARAWIMTMGEFRSPTLVKFNPGITLTQVIAKSGGLTEAADNEEILLISDDIEGNITTINLNSILSGRKKDIQLPAGSIVIANDSSSKSVKLLGEFNNPASIPYHEKLTLLQAIGEAGGLRQTASDGLYILRTGLTVPESVEVSDLFSGLIEDITLNPGDTIFVPRQQERFVYIASASYGGKVEFSTDEKLSLLNALVKVDLYDPTNQDPLIVVEPSGERFEFSQGQDAELEPGSMIILPRGEKNVFVTGEVRNPGSIPFANFEEITLGKAIAKSGGVTEMAGLVELVTETGTRLFSVEESAKSSLILSPQSIVHVKEKEQRYVYVISSTEGGRVDFSENESFTLRNLLAKMNLLNLNSDKDISIIDSSGANQLVTTSRLSLDDYRLESGSIVIVPDISTWIYVFGEVGRPGKVELDRDDLLLTRAISASGGFTQNADISSIQVLSGSDATEVNLDEVLRGSSKDPTIKYDDLIYVPRIDNRFVYVISEASGGKVDFSAGESITLRSALAKLNLVEISSEKEILVILPDGEKFEIPISSLGKSDWELEIGSVIFYPQASNVANVLGQVRSPGTVTLKPDIPFNLSTVIAAAGGITDLADRYNIAVIDSKSASTVIYTVEDLLSDPIPCIPDGATVFVPEMGSKYVYILGGVREPGMKLISREETNPTLTKLIAMSGGLTDPLSEKIEIVDASERRRLDLQEILGGSIQDPQIASGSIIYVPETYGRFVYVISREKGGRVDFESNEEITLRTALAKQNQLDFDSSGRVTVIFPDGSKRERKISDLRDNDMILSPGSIIVYPDVVRQVFVVGAVNDPGLVQFEPGDKLTLTTLLARAGGMTPLALGNKIQITDPFGRTTTASVDPILLGKALDLNLEDGSFVYVPIYEPVRVNVIGEVKSPGTVEFAKNESPTVLLAISKAGGPTDRAATNIKISDHDGEVLWLDLVEGNDVPLAGGQTVYVAGDDRYIYVSGEVNSPGKYEFAVDEEITILKILARAGGEKPSASDQIRILLPSGGILPVSLSQIKNEGKDASVEAGSTVLVPKQVIRVTVLGAVNSPGLYTFNPDESHSLSDALARAGGLIDESIVDKIAVQDGKLYNEFSTSVLQRRGDSLSDNSFIYVSSKSSISVTILGEIARPGKYEISGTRPSIATAIALAGGLDQSVTTLSLVGSDGRVKLVDARKTEELARSYLEDEDTIVALKNYESFVTIIGDVKSPGVFSVSEYGDLSLAELLSLAGGLSNFETRGRVFISSAGKTEEISTTPEDFISLTRKIVSPGSTIYVPYSEPARVYVFGEVQRPGVVRFYEGMTAIEAVIEAGGPTSYAVLGNALLFQNLEEQPLVLDLDQQKGKPAKGSVPLLPGNIIFVPQSSIVNIKDIMSIVASSLSIVNSAVGIFK</sequence>
<feature type="domain" description="Polysaccharide export protein N-terminal" evidence="15">
    <location>
        <begin position="21"/>
        <end position="94"/>
    </location>
</feature>
<dbReference type="GO" id="GO:0006811">
    <property type="term" value="P:monoatomic ion transport"/>
    <property type="evidence" value="ECO:0007669"/>
    <property type="project" value="UniProtKB-KW"/>
</dbReference>
<keyword evidence="11" id="KW-0472">Membrane</keyword>
<comment type="subcellular location">
    <subcellularLocation>
        <location evidence="1">Cell outer membrane</location>
        <topology evidence="1">Multi-pass membrane protein</topology>
    </subcellularLocation>
</comment>
<proteinExistence type="inferred from homology"/>
<evidence type="ECO:0000259" key="17">
    <source>
        <dbReference type="Pfam" id="PF22461"/>
    </source>
</evidence>
<evidence type="ECO:0000256" key="7">
    <source>
        <dbReference type="ARBA" id="ARBA00022729"/>
    </source>
</evidence>
<dbReference type="InterPro" id="IPR019554">
    <property type="entry name" value="Soluble_ligand-bd"/>
</dbReference>
<dbReference type="GO" id="GO:0009279">
    <property type="term" value="C:cell outer membrane"/>
    <property type="evidence" value="ECO:0007669"/>
    <property type="project" value="UniProtKB-SubCell"/>
</dbReference>
<dbReference type="GO" id="GO:0015159">
    <property type="term" value="F:polysaccharide transmembrane transporter activity"/>
    <property type="evidence" value="ECO:0007669"/>
    <property type="project" value="InterPro"/>
</dbReference>
<feature type="domain" description="Soluble ligand binding" evidence="16">
    <location>
        <begin position="742"/>
        <end position="785"/>
    </location>
</feature>
<feature type="domain" description="SLBB" evidence="17">
    <location>
        <begin position="581"/>
        <end position="655"/>
    </location>
</feature>
<gene>
    <name evidence="18" type="ORF">XE02_0591</name>
</gene>
<dbReference type="PANTHER" id="PTHR33619:SF3">
    <property type="entry name" value="POLYSACCHARIDE EXPORT PROTEIN GFCE-RELATED"/>
    <property type="match status" value="1"/>
</dbReference>
<feature type="domain" description="Soluble ligand binding" evidence="16">
    <location>
        <begin position="1226"/>
        <end position="1264"/>
    </location>
</feature>
<evidence type="ECO:0000256" key="6">
    <source>
        <dbReference type="ARBA" id="ARBA00022692"/>
    </source>
</evidence>
<evidence type="ECO:0000259" key="16">
    <source>
        <dbReference type="Pfam" id="PF10531"/>
    </source>
</evidence>
<organism evidence="18 19">
    <name type="scientific">Mesotoga infera</name>
    <dbReference type="NCBI Taxonomy" id="1236046"/>
    <lineage>
        <taxon>Bacteria</taxon>
        <taxon>Thermotogati</taxon>
        <taxon>Thermotogota</taxon>
        <taxon>Thermotogae</taxon>
        <taxon>Kosmotogales</taxon>
        <taxon>Kosmotogaceae</taxon>
        <taxon>Mesotoga</taxon>
    </lineage>
</organism>
<keyword evidence="14" id="KW-0449">Lipoprotein</keyword>
<dbReference type="EMBL" id="LGGW01000040">
    <property type="protein sequence ID" value="KUK90316.1"/>
    <property type="molecule type" value="Genomic_DNA"/>
</dbReference>
<keyword evidence="6" id="KW-0812">Transmembrane</keyword>
<dbReference type="InterPro" id="IPR049712">
    <property type="entry name" value="Poly_export"/>
</dbReference>
<feature type="domain" description="SLBB" evidence="17">
    <location>
        <begin position="101"/>
        <end position="161"/>
    </location>
</feature>
<evidence type="ECO:0000256" key="13">
    <source>
        <dbReference type="ARBA" id="ARBA00023237"/>
    </source>
</evidence>
<dbReference type="InterPro" id="IPR054765">
    <property type="entry name" value="SLBB_dom"/>
</dbReference>
<keyword evidence="3" id="KW-0813">Transport</keyword>
<dbReference type="PANTHER" id="PTHR33619">
    <property type="entry name" value="POLYSACCHARIDE EXPORT PROTEIN GFCE-RELATED"/>
    <property type="match status" value="1"/>
</dbReference>
<evidence type="ECO:0000256" key="3">
    <source>
        <dbReference type="ARBA" id="ARBA00022448"/>
    </source>
</evidence>
<dbReference type="Proteomes" id="UP000055014">
    <property type="component" value="Unassembled WGS sequence"/>
</dbReference>
<dbReference type="Pfam" id="PF10531">
    <property type="entry name" value="SLBB"/>
    <property type="match status" value="9"/>
</dbReference>
<evidence type="ECO:0000256" key="9">
    <source>
        <dbReference type="ARBA" id="ARBA00023065"/>
    </source>
</evidence>
<dbReference type="InterPro" id="IPR003715">
    <property type="entry name" value="Poly_export_N"/>
</dbReference>
<dbReference type="PATRIC" id="fig|1236046.5.peg.113"/>
<evidence type="ECO:0000256" key="4">
    <source>
        <dbReference type="ARBA" id="ARBA00022452"/>
    </source>
</evidence>
<keyword evidence="7" id="KW-0732">Signal</keyword>
<feature type="domain" description="Soluble ligand binding" evidence="16">
    <location>
        <begin position="985"/>
        <end position="1029"/>
    </location>
</feature>
<keyword evidence="8" id="KW-0625">Polysaccharide transport</keyword>
<dbReference type="GO" id="GO:0015288">
    <property type="term" value="F:porin activity"/>
    <property type="evidence" value="ECO:0007669"/>
    <property type="project" value="UniProtKB-KW"/>
</dbReference>
<evidence type="ECO:0000256" key="14">
    <source>
        <dbReference type="ARBA" id="ARBA00023288"/>
    </source>
</evidence>
<reference evidence="19" key="1">
    <citation type="journal article" date="2015" name="MBio">
        <title>Genome-Resolved Metagenomic Analysis Reveals Roles for Candidate Phyla and Other Microbial Community Members in Biogeochemical Transformations in Oil Reservoirs.</title>
        <authorList>
            <person name="Hu P."/>
            <person name="Tom L."/>
            <person name="Singh A."/>
            <person name="Thomas B.C."/>
            <person name="Baker B.J."/>
            <person name="Piceno Y.M."/>
            <person name="Andersen G.L."/>
            <person name="Banfield J.F."/>
        </authorList>
    </citation>
    <scope>NUCLEOTIDE SEQUENCE [LARGE SCALE GENOMIC DNA]</scope>
</reference>
<evidence type="ECO:0000256" key="11">
    <source>
        <dbReference type="ARBA" id="ARBA00023136"/>
    </source>
</evidence>
<evidence type="ECO:0000256" key="10">
    <source>
        <dbReference type="ARBA" id="ARBA00023114"/>
    </source>
</evidence>
<keyword evidence="12" id="KW-0564">Palmitate</keyword>
<keyword evidence="4" id="KW-1134">Transmembrane beta strand</keyword>
<evidence type="ECO:0000313" key="19">
    <source>
        <dbReference type="Proteomes" id="UP000055014"/>
    </source>
</evidence>
<keyword evidence="5" id="KW-0762">Sugar transport</keyword>
<accession>A0A101I7N5</accession>
<name>A0A101I7N5_9BACT</name>
<evidence type="ECO:0000256" key="12">
    <source>
        <dbReference type="ARBA" id="ARBA00023139"/>
    </source>
</evidence>
<dbReference type="Gene3D" id="3.10.560.10">
    <property type="entry name" value="Outer membrane lipoprotein wza domain like"/>
    <property type="match status" value="14"/>
</dbReference>
<dbReference type="Pfam" id="PF02563">
    <property type="entry name" value="Poly_export"/>
    <property type="match status" value="1"/>
</dbReference>
<evidence type="ECO:0000259" key="15">
    <source>
        <dbReference type="Pfam" id="PF02563"/>
    </source>
</evidence>
<keyword evidence="10" id="KW-0626">Porin</keyword>
<feature type="domain" description="SLBB" evidence="17">
    <location>
        <begin position="267"/>
        <end position="343"/>
    </location>
</feature>
<feature type="domain" description="Soluble ligand binding" evidence="16">
    <location>
        <begin position="1468"/>
        <end position="1508"/>
    </location>
</feature>
<dbReference type="Pfam" id="PF22461">
    <property type="entry name" value="SLBB_2"/>
    <property type="match status" value="3"/>
</dbReference>
<feature type="domain" description="Soluble ligand binding" evidence="16">
    <location>
        <begin position="1069"/>
        <end position="1118"/>
    </location>
</feature>
<evidence type="ECO:0000256" key="5">
    <source>
        <dbReference type="ARBA" id="ARBA00022597"/>
    </source>
</evidence>